<dbReference type="RefSeq" id="WP_379577403.1">
    <property type="nucleotide sequence ID" value="NZ_JBHUFV010000052.1"/>
</dbReference>
<evidence type="ECO:0000256" key="4">
    <source>
        <dbReference type="PROSITE-ProRule" id="PRU00335"/>
    </source>
</evidence>
<keyword evidence="3" id="KW-0804">Transcription</keyword>
<evidence type="ECO:0000256" key="2">
    <source>
        <dbReference type="ARBA" id="ARBA00023125"/>
    </source>
</evidence>
<feature type="DNA-binding region" description="H-T-H motif" evidence="4">
    <location>
        <begin position="37"/>
        <end position="56"/>
    </location>
</feature>
<dbReference type="PANTHER" id="PTHR30055">
    <property type="entry name" value="HTH-TYPE TRANSCRIPTIONAL REGULATOR RUTR"/>
    <property type="match status" value="1"/>
</dbReference>
<reference evidence="8" key="1">
    <citation type="journal article" date="2019" name="Int. J. Syst. Evol. Microbiol.">
        <title>The Global Catalogue of Microorganisms (GCM) 10K type strain sequencing project: providing services to taxonomists for standard genome sequencing and annotation.</title>
        <authorList>
            <consortium name="The Broad Institute Genomics Platform"/>
            <consortium name="The Broad Institute Genome Sequencing Center for Infectious Disease"/>
            <person name="Wu L."/>
            <person name="Ma J."/>
        </authorList>
    </citation>
    <scope>NUCLEOTIDE SEQUENCE [LARGE SCALE GENOMIC DNA]</scope>
    <source>
        <strain evidence="8">ICMP 6774ER</strain>
    </source>
</reference>
<evidence type="ECO:0000256" key="5">
    <source>
        <dbReference type="SAM" id="MobiDB-lite"/>
    </source>
</evidence>
<dbReference type="InterPro" id="IPR009057">
    <property type="entry name" value="Homeodomain-like_sf"/>
</dbReference>
<dbReference type="PRINTS" id="PR00455">
    <property type="entry name" value="HTHTETR"/>
</dbReference>
<organism evidence="7 8">
    <name type="scientific">Nonomuraea mangrovi</name>
    <dbReference type="NCBI Taxonomy" id="2316207"/>
    <lineage>
        <taxon>Bacteria</taxon>
        <taxon>Bacillati</taxon>
        <taxon>Actinomycetota</taxon>
        <taxon>Actinomycetes</taxon>
        <taxon>Streptosporangiales</taxon>
        <taxon>Streptosporangiaceae</taxon>
        <taxon>Nonomuraea</taxon>
    </lineage>
</organism>
<dbReference type="SUPFAM" id="SSF46689">
    <property type="entry name" value="Homeodomain-like"/>
    <property type="match status" value="1"/>
</dbReference>
<dbReference type="PANTHER" id="PTHR30055:SF234">
    <property type="entry name" value="HTH-TYPE TRANSCRIPTIONAL REGULATOR BETI"/>
    <property type="match status" value="1"/>
</dbReference>
<protein>
    <submittedName>
        <fullName evidence="7">TetR/AcrR family transcriptional regulator</fullName>
    </submittedName>
</protein>
<sequence>MPEHRRRAPRQAEAERNDRALLQAAREVLAADGVHASVAAIAARAGVGIGSLYRRYRTKEELFQRLSELSLDNWNNAAAQGLAADDPWEGLTGFITECIEFGQGSLAPIAGTIEISAQMRAKSERSDALLAALVARAHEAGVLRPDVTPVDVSLLIEQHGTSPVLEQLRKQGRKDLIEAAVQARTRIVAIALDGLRAVHTEPLPGHPPSERLFTERWDPRPAG</sequence>
<proteinExistence type="predicted"/>
<dbReference type="InterPro" id="IPR001647">
    <property type="entry name" value="HTH_TetR"/>
</dbReference>
<dbReference type="InterPro" id="IPR036271">
    <property type="entry name" value="Tet_transcr_reg_TetR-rel_C_sf"/>
</dbReference>
<evidence type="ECO:0000313" key="8">
    <source>
        <dbReference type="Proteomes" id="UP001597368"/>
    </source>
</evidence>
<feature type="compositionally biased region" description="Basic and acidic residues" evidence="5">
    <location>
        <begin position="208"/>
        <end position="223"/>
    </location>
</feature>
<evidence type="ECO:0000256" key="1">
    <source>
        <dbReference type="ARBA" id="ARBA00023015"/>
    </source>
</evidence>
<dbReference type="EMBL" id="JBHUFV010000052">
    <property type="protein sequence ID" value="MFD1936797.1"/>
    <property type="molecule type" value="Genomic_DNA"/>
</dbReference>
<keyword evidence="1" id="KW-0805">Transcription regulation</keyword>
<name>A0ABW4T4A1_9ACTN</name>
<dbReference type="Gene3D" id="1.10.357.10">
    <property type="entry name" value="Tetracycline Repressor, domain 2"/>
    <property type="match status" value="1"/>
</dbReference>
<evidence type="ECO:0000313" key="7">
    <source>
        <dbReference type="EMBL" id="MFD1936797.1"/>
    </source>
</evidence>
<dbReference type="Proteomes" id="UP001597368">
    <property type="component" value="Unassembled WGS sequence"/>
</dbReference>
<gene>
    <name evidence="7" type="ORF">ACFSKW_35545</name>
</gene>
<keyword evidence="2 4" id="KW-0238">DNA-binding</keyword>
<keyword evidence="8" id="KW-1185">Reference proteome</keyword>
<feature type="domain" description="HTH tetR-type" evidence="6">
    <location>
        <begin position="15"/>
        <end position="74"/>
    </location>
</feature>
<comment type="caution">
    <text evidence="7">The sequence shown here is derived from an EMBL/GenBank/DDBJ whole genome shotgun (WGS) entry which is preliminary data.</text>
</comment>
<dbReference type="InterPro" id="IPR050109">
    <property type="entry name" value="HTH-type_TetR-like_transc_reg"/>
</dbReference>
<dbReference type="InterPro" id="IPR049445">
    <property type="entry name" value="TetR_SbtR-like_C"/>
</dbReference>
<evidence type="ECO:0000259" key="6">
    <source>
        <dbReference type="PROSITE" id="PS50977"/>
    </source>
</evidence>
<dbReference type="PROSITE" id="PS50977">
    <property type="entry name" value="HTH_TETR_2"/>
    <property type="match status" value="1"/>
</dbReference>
<accession>A0ABW4T4A1</accession>
<dbReference type="Pfam" id="PF00440">
    <property type="entry name" value="TetR_N"/>
    <property type="match status" value="1"/>
</dbReference>
<evidence type="ECO:0000256" key="3">
    <source>
        <dbReference type="ARBA" id="ARBA00023163"/>
    </source>
</evidence>
<dbReference type="SUPFAM" id="SSF48498">
    <property type="entry name" value="Tetracyclin repressor-like, C-terminal domain"/>
    <property type="match status" value="1"/>
</dbReference>
<dbReference type="Pfam" id="PF21597">
    <property type="entry name" value="TetR_C_43"/>
    <property type="match status" value="1"/>
</dbReference>
<feature type="region of interest" description="Disordered" evidence="5">
    <location>
        <begin position="201"/>
        <end position="223"/>
    </location>
</feature>